<accession>C6REL2</accession>
<dbReference type="Proteomes" id="UP000003107">
    <property type="component" value="Unassembled WGS sequence"/>
</dbReference>
<name>C6REL2_9BACT</name>
<protein>
    <submittedName>
        <fullName evidence="1">Uncharacterized protein</fullName>
    </submittedName>
</protein>
<evidence type="ECO:0000313" key="2">
    <source>
        <dbReference type="Proteomes" id="UP000003107"/>
    </source>
</evidence>
<dbReference type="RefSeq" id="WP_002947544.1">
    <property type="nucleotide sequence ID" value="NZ_ACVQ01000013.1"/>
</dbReference>
<reference evidence="1 2" key="1">
    <citation type="submission" date="2009-07" db="EMBL/GenBank/DDBJ databases">
        <authorList>
            <person name="Madupu R."/>
            <person name="Sebastian Y."/>
            <person name="Durkin A.S."/>
            <person name="Torralba M."/>
            <person name="Methe B."/>
            <person name="Sutton G.G."/>
            <person name="Strausberg R.L."/>
            <person name="Nelson K.E."/>
        </authorList>
    </citation>
    <scope>NUCLEOTIDE SEQUENCE [LARGE SCALE GENOMIC DNA]</scope>
    <source>
        <strain evidence="1 2">RM3277</strain>
    </source>
</reference>
<dbReference type="OrthoDB" id="8610030at2"/>
<evidence type="ECO:0000313" key="1">
    <source>
        <dbReference type="EMBL" id="EET80388.1"/>
    </source>
</evidence>
<comment type="caution">
    <text evidence="1">The sequence shown here is derived from an EMBL/GenBank/DDBJ whole genome shotgun (WGS) entry which is preliminary data.</text>
</comment>
<dbReference type="EMBL" id="ACVQ01000013">
    <property type="protein sequence ID" value="EET80388.1"/>
    <property type="molecule type" value="Genomic_DNA"/>
</dbReference>
<keyword evidence="2" id="KW-1185">Reference proteome</keyword>
<dbReference type="STRING" id="553219.CAMSH0001_2104"/>
<organism evidence="1 2">
    <name type="scientific">Campylobacter showae RM3277</name>
    <dbReference type="NCBI Taxonomy" id="553219"/>
    <lineage>
        <taxon>Bacteria</taxon>
        <taxon>Pseudomonadati</taxon>
        <taxon>Campylobacterota</taxon>
        <taxon>Epsilonproteobacteria</taxon>
        <taxon>Campylobacterales</taxon>
        <taxon>Campylobacteraceae</taxon>
        <taxon>Campylobacter</taxon>
    </lineage>
</organism>
<sequence length="104" mass="12050">MKIISKFKDNYDFMVSKYGLDETLVYDRRNSTPVGADELWKLNQINQIDFEQKLGGYRFTDGKFINLNKTDVNEVPRLLHSIIFIGQNLVHIFAADGKIYTTSI</sequence>
<dbReference type="GeneID" id="60989801"/>
<dbReference type="AlphaFoldDB" id="C6REL2"/>
<proteinExistence type="predicted"/>
<gene>
    <name evidence="1" type="ORF">CAMSH0001_2104</name>
</gene>